<feature type="transmembrane region" description="Helical" evidence="8">
    <location>
        <begin position="280"/>
        <end position="304"/>
    </location>
</feature>
<organism evidence="10 11">
    <name type="scientific">Salix viminalis</name>
    <name type="common">Common osier</name>
    <name type="synonym">Basket willow</name>
    <dbReference type="NCBI Taxonomy" id="40686"/>
    <lineage>
        <taxon>Eukaryota</taxon>
        <taxon>Viridiplantae</taxon>
        <taxon>Streptophyta</taxon>
        <taxon>Embryophyta</taxon>
        <taxon>Tracheophyta</taxon>
        <taxon>Spermatophyta</taxon>
        <taxon>Magnoliopsida</taxon>
        <taxon>eudicotyledons</taxon>
        <taxon>Gunneridae</taxon>
        <taxon>Pentapetalae</taxon>
        <taxon>rosids</taxon>
        <taxon>fabids</taxon>
        <taxon>Malpighiales</taxon>
        <taxon>Salicaceae</taxon>
        <taxon>Saliceae</taxon>
        <taxon>Salix</taxon>
    </lineage>
</organism>
<evidence type="ECO:0000256" key="3">
    <source>
        <dbReference type="ARBA" id="ARBA00022737"/>
    </source>
</evidence>
<feature type="transmembrane region" description="Helical" evidence="8">
    <location>
        <begin position="210"/>
        <end position="234"/>
    </location>
</feature>
<dbReference type="Proteomes" id="UP001151529">
    <property type="component" value="Chromosome 13"/>
</dbReference>
<evidence type="ECO:0000313" key="10">
    <source>
        <dbReference type="EMBL" id="KAJ6693289.1"/>
    </source>
</evidence>
<name>A0A9Q0SX50_SALVM</name>
<proteinExistence type="predicted"/>
<accession>A0A9Q0SX50</accession>
<comment type="subcellular location">
    <subcellularLocation>
        <location evidence="1">Membrane</location>
        <topology evidence="1">Multi-pass membrane protein</topology>
    </subcellularLocation>
</comment>
<evidence type="ECO:0000256" key="7">
    <source>
        <dbReference type="SAM" id="MobiDB-lite"/>
    </source>
</evidence>
<feature type="domain" description="PGG" evidence="9">
    <location>
        <begin position="151"/>
        <end position="269"/>
    </location>
</feature>
<keyword evidence="3" id="KW-0677">Repeat</keyword>
<evidence type="ECO:0000256" key="5">
    <source>
        <dbReference type="ARBA" id="ARBA00023043"/>
    </source>
</evidence>
<evidence type="ECO:0000256" key="4">
    <source>
        <dbReference type="ARBA" id="ARBA00022989"/>
    </source>
</evidence>
<feature type="compositionally biased region" description="Basic and acidic residues" evidence="7">
    <location>
        <begin position="91"/>
        <end position="104"/>
    </location>
</feature>
<evidence type="ECO:0000313" key="11">
    <source>
        <dbReference type="Proteomes" id="UP001151529"/>
    </source>
</evidence>
<feature type="transmembrane region" description="Helical" evidence="8">
    <location>
        <begin position="316"/>
        <end position="335"/>
    </location>
</feature>
<feature type="transmembrane region" description="Helical" evidence="8">
    <location>
        <begin position="157"/>
        <end position="178"/>
    </location>
</feature>
<evidence type="ECO:0000259" key="9">
    <source>
        <dbReference type="Pfam" id="PF13962"/>
    </source>
</evidence>
<feature type="compositionally biased region" description="Basic and acidic residues" evidence="7">
    <location>
        <begin position="67"/>
        <end position="76"/>
    </location>
</feature>
<sequence>MDEDGNTPLHLAADYGLPMASFLLVRDNRVGRFIVNNRNWTPYDLAEQISKSAVDQFHTSNEMDGSDNSKDVEDGMKNSTAENSTDWTGTSDRKDKAKRATEKASPKDEGLISFIGVMTTLSILYFYAPPKKSRRDCFTVSTLRHISHGKEESKNRIGNLLVVAVLVAGVTFAGAVQLPQLRDYSNSRKYHHESNSTIIPSHCKSYENHLFGYLFLDVGALSSSIVAALILLSASFMTDARYILPAVWLAGFMVFWAIIMMFGAFFLSVKIALIGSHEEWLLIAITVTVVFFLVQAFLFLPWFLPPSVSRSFKLIVLNNLYFLSFFMLFYSWWWLTEKLPELPDLKKKLKHPQ</sequence>
<feature type="transmembrane region" description="Helical" evidence="8">
    <location>
        <begin position="111"/>
        <end position="128"/>
    </location>
</feature>
<keyword evidence="4 8" id="KW-1133">Transmembrane helix</keyword>
<dbReference type="Gene3D" id="1.25.40.20">
    <property type="entry name" value="Ankyrin repeat-containing domain"/>
    <property type="match status" value="1"/>
</dbReference>
<protein>
    <recommendedName>
        <fullName evidence="9">PGG domain-containing protein</fullName>
    </recommendedName>
</protein>
<reference evidence="10" key="1">
    <citation type="submission" date="2022-11" db="EMBL/GenBank/DDBJ databases">
        <authorList>
            <person name="Hyden B.L."/>
            <person name="Feng K."/>
            <person name="Yates T."/>
            <person name="Jawdy S."/>
            <person name="Smart L.B."/>
            <person name="Muchero W."/>
        </authorList>
    </citation>
    <scope>NUCLEOTIDE SEQUENCE</scope>
    <source>
        <tissue evidence="10">Shoot tip</tissue>
    </source>
</reference>
<keyword evidence="5" id="KW-0040">ANK repeat</keyword>
<dbReference type="Pfam" id="PF13857">
    <property type="entry name" value="Ank_5"/>
    <property type="match status" value="1"/>
</dbReference>
<dbReference type="EMBL" id="JAPFFL010000011">
    <property type="protein sequence ID" value="KAJ6693289.1"/>
    <property type="molecule type" value="Genomic_DNA"/>
</dbReference>
<dbReference type="SUPFAM" id="SSF48403">
    <property type="entry name" value="Ankyrin repeat"/>
    <property type="match status" value="1"/>
</dbReference>
<dbReference type="PANTHER" id="PTHR24186:SF50">
    <property type="entry name" value="ANKYRIN REPEAT-CONTAINING PROTEIN ITN1-LIKE ISOFORM X1"/>
    <property type="match status" value="1"/>
</dbReference>
<evidence type="ECO:0000256" key="8">
    <source>
        <dbReference type="SAM" id="Phobius"/>
    </source>
</evidence>
<evidence type="ECO:0000256" key="6">
    <source>
        <dbReference type="ARBA" id="ARBA00023136"/>
    </source>
</evidence>
<evidence type="ECO:0000256" key="2">
    <source>
        <dbReference type="ARBA" id="ARBA00022692"/>
    </source>
</evidence>
<keyword evidence="11" id="KW-1185">Reference proteome</keyword>
<reference evidence="10" key="2">
    <citation type="journal article" date="2023" name="Int. J. Mol. Sci.">
        <title>De Novo Assembly and Annotation of 11 Diverse Shrub Willow (Salix) Genomes Reveals Novel Gene Organization in Sex-Linked Regions.</title>
        <authorList>
            <person name="Hyden B."/>
            <person name="Feng K."/>
            <person name="Yates T.B."/>
            <person name="Jawdy S."/>
            <person name="Cereghino C."/>
            <person name="Smart L.B."/>
            <person name="Muchero W."/>
        </authorList>
    </citation>
    <scope>NUCLEOTIDE SEQUENCE [LARGE SCALE GENOMIC DNA]</scope>
    <source>
        <tissue evidence="10">Shoot tip</tissue>
    </source>
</reference>
<dbReference type="InterPro" id="IPR002110">
    <property type="entry name" value="Ankyrin_rpt"/>
</dbReference>
<dbReference type="Pfam" id="PF13962">
    <property type="entry name" value="PGG"/>
    <property type="match status" value="1"/>
</dbReference>
<dbReference type="InterPro" id="IPR036770">
    <property type="entry name" value="Ankyrin_rpt-contain_sf"/>
</dbReference>
<feature type="region of interest" description="Disordered" evidence="7">
    <location>
        <begin position="59"/>
        <end position="104"/>
    </location>
</feature>
<dbReference type="InterPro" id="IPR026961">
    <property type="entry name" value="PGG_dom"/>
</dbReference>
<dbReference type="GO" id="GO:0005886">
    <property type="term" value="C:plasma membrane"/>
    <property type="evidence" value="ECO:0007669"/>
    <property type="project" value="TreeGrafter"/>
</dbReference>
<gene>
    <name evidence="10" type="ORF">OIU85_004092</name>
</gene>
<evidence type="ECO:0000256" key="1">
    <source>
        <dbReference type="ARBA" id="ARBA00004141"/>
    </source>
</evidence>
<keyword evidence="6 8" id="KW-0472">Membrane</keyword>
<feature type="transmembrane region" description="Helical" evidence="8">
    <location>
        <begin position="246"/>
        <end position="268"/>
    </location>
</feature>
<comment type="caution">
    <text evidence="10">The sequence shown here is derived from an EMBL/GenBank/DDBJ whole genome shotgun (WGS) entry which is preliminary data.</text>
</comment>
<dbReference type="AlphaFoldDB" id="A0A9Q0SX50"/>
<feature type="compositionally biased region" description="Polar residues" evidence="7">
    <location>
        <begin position="77"/>
        <end position="90"/>
    </location>
</feature>
<keyword evidence="2 8" id="KW-0812">Transmembrane</keyword>
<dbReference type="PANTHER" id="PTHR24186">
    <property type="entry name" value="PROTEIN PHOSPHATASE 1 REGULATORY SUBUNIT"/>
    <property type="match status" value="1"/>
</dbReference>